<keyword evidence="2" id="KW-1185">Reference proteome</keyword>
<protein>
    <recommendedName>
        <fullName evidence="3">Polyketide cyclase</fullName>
    </recommendedName>
</protein>
<evidence type="ECO:0000313" key="2">
    <source>
        <dbReference type="Proteomes" id="UP001152447"/>
    </source>
</evidence>
<dbReference type="SUPFAM" id="SSF55961">
    <property type="entry name" value="Bet v1-like"/>
    <property type="match status" value="1"/>
</dbReference>
<comment type="caution">
    <text evidence="1">The sequence shown here is derived from an EMBL/GenBank/DDBJ whole genome shotgun (WGS) entry which is preliminary data.</text>
</comment>
<reference evidence="1" key="1">
    <citation type="submission" date="2022-07" db="EMBL/GenBank/DDBJ databases">
        <authorList>
            <person name="Criscuolo A."/>
        </authorList>
    </citation>
    <scope>NUCLEOTIDE SEQUENCE</scope>
    <source>
        <strain evidence="1">CIP103197</strain>
    </source>
</reference>
<name>A0A9W4VU46_PSEHA</name>
<evidence type="ECO:0008006" key="3">
    <source>
        <dbReference type="Google" id="ProtNLM"/>
    </source>
</evidence>
<organism evidence="1 2">
    <name type="scientific">Pseudoalteromonas haloplanktis</name>
    <name type="common">Alteromonas haloplanktis</name>
    <dbReference type="NCBI Taxonomy" id="228"/>
    <lineage>
        <taxon>Bacteria</taxon>
        <taxon>Pseudomonadati</taxon>
        <taxon>Pseudomonadota</taxon>
        <taxon>Gammaproteobacteria</taxon>
        <taxon>Alteromonadales</taxon>
        <taxon>Pseudoalteromonadaceae</taxon>
        <taxon>Pseudoalteromonas</taxon>
    </lineage>
</organism>
<gene>
    <name evidence="1" type="ORF">PSEHALCIP103_02963</name>
</gene>
<accession>A0A9W4VU46</accession>
<dbReference type="RefSeq" id="WP_262977140.1">
    <property type="nucleotide sequence ID" value="NZ_CAMAPB010000050.1"/>
</dbReference>
<dbReference type="EMBL" id="CAMAPB010000050">
    <property type="protein sequence ID" value="CAH9063683.1"/>
    <property type="molecule type" value="Genomic_DNA"/>
</dbReference>
<dbReference type="InterPro" id="IPR023393">
    <property type="entry name" value="START-like_dom_sf"/>
</dbReference>
<sequence length="182" mass="20294">MQFSAILLLAFVVVGLLLPQNYHVQKSIKINARPPVIKSLVEDFTQWYKWSPWQQIDPNIEFSIGEPSAGAGAYQSWQGKWGQGEMTITSLSANEVVFNVLFNQEHIITSRLLFSPHAKTVTWHIEGQATVPLISGYVAIFAENILSNIVTLGLNNLKTLAQLSDAQAIMESHDSQNRTSQN</sequence>
<dbReference type="AlphaFoldDB" id="A0A9W4VU46"/>
<dbReference type="Proteomes" id="UP001152447">
    <property type="component" value="Unassembled WGS sequence"/>
</dbReference>
<proteinExistence type="predicted"/>
<dbReference type="Gene3D" id="3.30.530.20">
    <property type="match status" value="1"/>
</dbReference>
<dbReference type="CDD" id="cd07818">
    <property type="entry name" value="SRPBCC_1"/>
    <property type="match status" value="1"/>
</dbReference>
<evidence type="ECO:0000313" key="1">
    <source>
        <dbReference type="EMBL" id="CAH9063683.1"/>
    </source>
</evidence>